<reference evidence="3 4" key="1">
    <citation type="journal article" date="2014" name="Int. J. Syst. Evol. Microbiol.">
        <title>Carboxylicivirga gen. nov. in the family Marinilabiliaceae with two novel species, Carboxylicivirga mesophila sp. nov. and Carboxylicivirga taeanensis sp. nov., and reclassification of Cytophaga fermentans as Saccharicrinis fermentans gen. nov., comb. nov.</title>
        <authorList>
            <person name="Yang S.H."/>
            <person name="Seo H.S."/>
            <person name="Woo J.H."/>
            <person name="Oh H.M."/>
            <person name="Jang H."/>
            <person name="Lee J.H."/>
            <person name="Kim S.J."/>
            <person name="Kwon K.K."/>
        </authorList>
    </citation>
    <scope>NUCLEOTIDE SEQUENCE [LARGE SCALE GENOMIC DNA]</scope>
    <source>
        <strain evidence="3 4">JCM 18290</strain>
    </source>
</reference>
<accession>A0ABS5K9J9</accession>
<dbReference type="EMBL" id="JAGUCN010000009">
    <property type="protein sequence ID" value="MBS2211671.1"/>
    <property type="molecule type" value="Genomic_DNA"/>
</dbReference>
<sequence>MDDIGNILYILAMLAALVFSAFKKQKQAKKQMPAPDEQAPTYHPMDEEDIMGELKELFQKPKVEKPKPAAVKSPVKSHTTPFRTLNKDVKKAAPVPASAPIVLEVDESDEASFFDKEQIDLRQAVIYSEILKRPYE</sequence>
<keyword evidence="2" id="KW-0472">Membrane</keyword>
<evidence type="ECO:0000256" key="2">
    <source>
        <dbReference type="SAM" id="Phobius"/>
    </source>
</evidence>
<keyword evidence="2" id="KW-0812">Transmembrane</keyword>
<dbReference type="RefSeq" id="WP_212227908.1">
    <property type="nucleotide sequence ID" value="NZ_JAGUCN010000009.1"/>
</dbReference>
<evidence type="ECO:0000313" key="4">
    <source>
        <dbReference type="Proteomes" id="UP000721861"/>
    </source>
</evidence>
<organism evidence="3 4">
    <name type="scientific">Carboxylicivirga mesophila</name>
    <dbReference type="NCBI Taxonomy" id="1166478"/>
    <lineage>
        <taxon>Bacteria</taxon>
        <taxon>Pseudomonadati</taxon>
        <taxon>Bacteroidota</taxon>
        <taxon>Bacteroidia</taxon>
        <taxon>Marinilabiliales</taxon>
        <taxon>Marinilabiliaceae</taxon>
        <taxon>Carboxylicivirga</taxon>
    </lineage>
</organism>
<keyword evidence="4" id="KW-1185">Reference proteome</keyword>
<feature type="compositionally biased region" description="Low complexity" evidence="1">
    <location>
        <begin position="68"/>
        <end position="77"/>
    </location>
</feature>
<gene>
    <name evidence="3" type="ORF">KEM09_09670</name>
</gene>
<name>A0ABS5K9J9_9BACT</name>
<evidence type="ECO:0000313" key="3">
    <source>
        <dbReference type="EMBL" id="MBS2211671.1"/>
    </source>
</evidence>
<evidence type="ECO:0000256" key="1">
    <source>
        <dbReference type="SAM" id="MobiDB-lite"/>
    </source>
</evidence>
<feature type="transmembrane region" description="Helical" evidence="2">
    <location>
        <begin position="6"/>
        <end position="22"/>
    </location>
</feature>
<proteinExistence type="predicted"/>
<keyword evidence="2" id="KW-1133">Transmembrane helix</keyword>
<dbReference type="Proteomes" id="UP000721861">
    <property type="component" value="Unassembled WGS sequence"/>
</dbReference>
<protein>
    <submittedName>
        <fullName evidence="3">Uncharacterized protein</fullName>
    </submittedName>
</protein>
<feature type="region of interest" description="Disordered" evidence="1">
    <location>
        <begin position="63"/>
        <end position="88"/>
    </location>
</feature>
<comment type="caution">
    <text evidence="3">The sequence shown here is derived from an EMBL/GenBank/DDBJ whole genome shotgun (WGS) entry which is preliminary data.</text>
</comment>